<comment type="subcellular location">
    <subcellularLocation>
        <location evidence="2">Secreted</location>
    </subcellularLocation>
</comment>
<comment type="caution">
    <text evidence="16">The sequence shown here is derived from an EMBL/GenBank/DDBJ whole genome shotgun (WGS) entry which is preliminary data.</text>
</comment>
<reference evidence="16 17" key="1">
    <citation type="submission" date="2024-03" db="EMBL/GenBank/DDBJ databases">
        <title>The genome assembly and annotation of the cricket Gryllus longicercus Weissman &amp; Gray.</title>
        <authorList>
            <person name="Szrajer S."/>
            <person name="Gray D."/>
            <person name="Ylla G."/>
        </authorList>
    </citation>
    <scope>NUCLEOTIDE SEQUENCE [LARGE SCALE GENOMIC DNA]</scope>
    <source>
        <strain evidence="16">DAG 2021-001</strain>
        <tissue evidence="16">Whole body minus gut</tissue>
    </source>
</reference>
<evidence type="ECO:0000313" key="16">
    <source>
        <dbReference type="EMBL" id="KAK7869726.1"/>
    </source>
</evidence>
<keyword evidence="11" id="KW-1015">Disulfide bond</keyword>
<keyword evidence="17" id="KW-1185">Reference proteome</keyword>
<dbReference type="Pfam" id="PF05826">
    <property type="entry name" value="Phospholip_A2_2"/>
    <property type="match status" value="1"/>
</dbReference>
<dbReference type="GO" id="GO:0050482">
    <property type="term" value="P:arachidonate secretion"/>
    <property type="evidence" value="ECO:0007669"/>
    <property type="project" value="InterPro"/>
</dbReference>
<evidence type="ECO:0000259" key="15">
    <source>
        <dbReference type="Pfam" id="PF05826"/>
    </source>
</evidence>
<evidence type="ECO:0000256" key="3">
    <source>
        <dbReference type="ARBA" id="ARBA00013278"/>
    </source>
</evidence>
<evidence type="ECO:0000256" key="6">
    <source>
        <dbReference type="ARBA" id="ARBA00022723"/>
    </source>
</evidence>
<accession>A0AAN9VVS5</accession>
<feature type="region of interest" description="Disordered" evidence="13">
    <location>
        <begin position="207"/>
        <end position="249"/>
    </location>
</feature>
<keyword evidence="5" id="KW-0964">Secreted</keyword>
<dbReference type="GO" id="GO:0016042">
    <property type="term" value="P:lipid catabolic process"/>
    <property type="evidence" value="ECO:0007669"/>
    <property type="project" value="UniProtKB-KW"/>
</dbReference>
<dbReference type="Gene3D" id="1.20.90.10">
    <property type="entry name" value="Phospholipase A2 domain"/>
    <property type="match status" value="1"/>
</dbReference>
<evidence type="ECO:0000256" key="2">
    <source>
        <dbReference type="ARBA" id="ARBA00004613"/>
    </source>
</evidence>
<dbReference type="GO" id="GO:0006644">
    <property type="term" value="P:phospholipid metabolic process"/>
    <property type="evidence" value="ECO:0007669"/>
    <property type="project" value="InterPro"/>
</dbReference>
<evidence type="ECO:0000256" key="5">
    <source>
        <dbReference type="ARBA" id="ARBA00022525"/>
    </source>
</evidence>
<dbReference type="GO" id="GO:0004623">
    <property type="term" value="F:phospholipase A2 activity"/>
    <property type="evidence" value="ECO:0007669"/>
    <property type="project" value="UniProtKB-EC"/>
</dbReference>
<dbReference type="GO" id="GO:0005576">
    <property type="term" value="C:extracellular region"/>
    <property type="evidence" value="ECO:0007669"/>
    <property type="project" value="UniProtKB-SubCell"/>
</dbReference>
<dbReference type="InterPro" id="IPR016090">
    <property type="entry name" value="PLA2-like_dom"/>
</dbReference>
<dbReference type="FunFam" id="1.20.90.10:FF:000002">
    <property type="entry name" value="Phospholipase A2 group III"/>
    <property type="match status" value="1"/>
</dbReference>
<dbReference type="Proteomes" id="UP001378592">
    <property type="component" value="Unassembled WGS sequence"/>
</dbReference>
<keyword evidence="6" id="KW-0479">Metal-binding</keyword>
<dbReference type="InterPro" id="IPR036444">
    <property type="entry name" value="PLipase_A2_dom_sf"/>
</dbReference>
<dbReference type="PANTHER" id="PTHR12253">
    <property type="entry name" value="RH14732P"/>
    <property type="match status" value="1"/>
</dbReference>
<evidence type="ECO:0000313" key="17">
    <source>
        <dbReference type="Proteomes" id="UP001378592"/>
    </source>
</evidence>
<keyword evidence="7" id="KW-0378">Hydrolase</keyword>
<evidence type="ECO:0000256" key="13">
    <source>
        <dbReference type="SAM" id="MobiDB-lite"/>
    </source>
</evidence>
<comment type="cofactor">
    <cofactor evidence="1">
        <name>Ca(2+)</name>
        <dbReference type="ChEBI" id="CHEBI:29108"/>
    </cofactor>
</comment>
<feature type="signal peptide" evidence="14">
    <location>
        <begin position="1"/>
        <end position="28"/>
    </location>
</feature>
<proteinExistence type="predicted"/>
<dbReference type="GO" id="GO:0046872">
    <property type="term" value="F:metal ion binding"/>
    <property type="evidence" value="ECO:0007669"/>
    <property type="project" value="UniProtKB-KW"/>
</dbReference>
<dbReference type="EC" id="3.1.1.4" evidence="3"/>
<organism evidence="16 17">
    <name type="scientific">Gryllus longicercus</name>
    <dbReference type="NCBI Taxonomy" id="2509291"/>
    <lineage>
        <taxon>Eukaryota</taxon>
        <taxon>Metazoa</taxon>
        <taxon>Ecdysozoa</taxon>
        <taxon>Arthropoda</taxon>
        <taxon>Hexapoda</taxon>
        <taxon>Insecta</taxon>
        <taxon>Pterygota</taxon>
        <taxon>Neoptera</taxon>
        <taxon>Polyneoptera</taxon>
        <taxon>Orthoptera</taxon>
        <taxon>Ensifera</taxon>
        <taxon>Gryllidea</taxon>
        <taxon>Grylloidea</taxon>
        <taxon>Gryllidae</taxon>
        <taxon>Gryllinae</taxon>
        <taxon>Gryllus</taxon>
    </lineage>
</organism>
<keyword evidence="10" id="KW-0443">Lipid metabolism</keyword>
<dbReference type="InterPro" id="IPR033113">
    <property type="entry name" value="PLA2_histidine"/>
</dbReference>
<evidence type="ECO:0000256" key="10">
    <source>
        <dbReference type="ARBA" id="ARBA00023098"/>
    </source>
</evidence>
<protein>
    <recommendedName>
        <fullName evidence="4">Phospholipase A2</fullName>
        <ecNumber evidence="3">3.1.1.4</ecNumber>
    </recommendedName>
    <alternativeName>
        <fullName evidence="12">Phosphatidylcholine 2-acylhydrolase</fullName>
    </alternativeName>
</protein>
<evidence type="ECO:0000256" key="12">
    <source>
        <dbReference type="ARBA" id="ARBA00029903"/>
    </source>
</evidence>
<dbReference type="EMBL" id="JAZDUA010000070">
    <property type="protein sequence ID" value="KAK7869726.1"/>
    <property type="molecule type" value="Genomic_DNA"/>
</dbReference>
<feature type="chain" id="PRO_5042888676" description="Phospholipase A2" evidence="14">
    <location>
        <begin position="29"/>
        <end position="249"/>
    </location>
</feature>
<evidence type="ECO:0000256" key="4">
    <source>
        <dbReference type="ARBA" id="ARBA00021721"/>
    </source>
</evidence>
<evidence type="ECO:0000256" key="1">
    <source>
        <dbReference type="ARBA" id="ARBA00001913"/>
    </source>
</evidence>
<evidence type="ECO:0000256" key="11">
    <source>
        <dbReference type="ARBA" id="ARBA00023157"/>
    </source>
</evidence>
<gene>
    <name evidence="16" type="ORF">R5R35_011795</name>
</gene>
<dbReference type="PROSITE" id="PS00118">
    <property type="entry name" value="PA2_HIS"/>
    <property type="match status" value="1"/>
</dbReference>
<keyword evidence="8" id="KW-0106">Calcium</keyword>
<evidence type="ECO:0000256" key="14">
    <source>
        <dbReference type="SAM" id="SignalP"/>
    </source>
</evidence>
<name>A0AAN9VVS5_9ORTH</name>
<keyword evidence="9" id="KW-0442">Lipid degradation</keyword>
<dbReference type="CDD" id="cd04704">
    <property type="entry name" value="PLA2_bee_venom_like"/>
    <property type="match status" value="1"/>
</dbReference>
<evidence type="ECO:0000256" key="9">
    <source>
        <dbReference type="ARBA" id="ARBA00022963"/>
    </source>
</evidence>
<sequence length="249" mass="26899">MAEPSVSRLLPLLLPAALLAALMGPASAGASAPAVLVTDSRMTRMVALMDRGASCMPSSDRAYIRRVVLEAPSHMVREMSDAGMDSLMEVCKQHRRGSPGGIIFPGTKWCGTGNIAVGYHDLGEKEAEDSCCREHDNCPSQLGPGECRGGLCNNTPFTTSHCDCDARFRRCLQTVNTDTAHTLGTLFFNVGQVKCFKEQRLCPDTDESSKAKRVRQASAKNEDPAAPPCPTPELQFRPSGRYSPLPPLF</sequence>
<keyword evidence="14" id="KW-0732">Signal</keyword>
<dbReference type="SUPFAM" id="SSF48619">
    <property type="entry name" value="Phospholipase A2, PLA2"/>
    <property type="match status" value="1"/>
</dbReference>
<dbReference type="AlphaFoldDB" id="A0AAN9VVS5"/>
<feature type="domain" description="Phospholipase A2-like central" evidence="15">
    <location>
        <begin position="103"/>
        <end position="198"/>
    </location>
</feature>
<evidence type="ECO:0000256" key="7">
    <source>
        <dbReference type="ARBA" id="ARBA00022801"/>
    </source>
</evidence>
<evidence type="ECO:0000256" key="8">
    <source>
        <dbReference type="ARBA" id="ARBA00022837"/>
    </source>
</evidence>